<feature type="region of interest" description="Disordered" evidence="1">
    <location>
        <begin position="77"/>
        <end position="97"/>
    </location>
</feature>
<reference evidence="2 3" key="1">
    <citation type="submission" date="2020-08" db="EMBL/GenBank/DDBJ databases">
        <title>Sequencing the genomes of 1000 actinobacteria strains.</title>
        <authorList>
            <person name="Klenk H.-P."/>
        </authorList>
    </citation>
    <scope>NUCLEOTIDE SEQUENCE [LARGE SCALE GENOMIC DNA]</scope>
    <source>
        <strain evidence="2 3">DSM 45084</strain>
    </source>
</reference>
<evidence type="ECO:0000313" key="3">
    <source>
        <dbReference type="Proteomes" id="UP000542674"/>
    </source>
</evidence>
<proteinExistence type="predicted"/>
<dbReference type="AlphaFoldDB" id="A0A7W7T483"/>
<sequence>MEERVRALVHELVVLISPVHDPEILVRLWVLESVSRAVREMGDLEVLRAREPAPAVGHGGHTWAEIGSALGVSSQAARQRAERRRQTLHRFDGGTKV</sequence>
<keyword evidence="3" id="KW-1185">Reference proteome</keyword>
<evidence type="ECO:0000256" key="1">
    <source>
        <dbReference type="SAM" id="MobiDB-lite"/>
    </source>
</evidence>
<evidence type="ECO:0000313" key="2">
    <source>
        <dbReference type="EMBL" id="MBB4966041.1"/>
    </source>
</evidence>
<organism evidence="2 3">
    <name type="scientific">Saccharothrix violaceirubra</name>
    <dbReference type="NCBI Taxonomy" id="413306"/>
    <lineage>
        <taxon>Bacteria</taxon>
        <taxon>Bacillati</taxon>
        <taxon>Actinomycetota</taxon>
        <taxon>Actinomycetes</taxon>
        <taxon>Pseudonocardiales</taxon>
        <taxon>Pseudonocardiaceae</taxon>
        <taxon>Saccharothrix</taxon>
    </lineage>
</organism>
<dbReference type="RefSeq" id="WP_184669806.1">
    <property type="nucleotide sequence ID" value="NZ_BAABAI010000019.1"/>
</dbReference>
<dbReference type="EMBL" id="JACHJS010000001">
    <property type="protein sequence ID" value="MBB4966041.1"/>
    <property type="molecule type" value="Genomic_DNA"/>
</dbReference>
<gene>
    <name evidence="2" type="ORF">F4559_003400</name>
</gene>
<comment type="caution">
    <text evidence="2">The sequence shown here is derived from an EMBL/GenBank/DDBJ whole genome shotgun (WGS) entry which is preliminary data.</text>
</comment>
<name>A0A7W7T483_9PSEU</name>
<protein>
    <submittedName>
        <fullName evidence="2">Uncharacterized protein</fullName>
    </submittedName>
</protein>
<dbReference type="Proteomes" id="UP000542674">
    <property type="component" value="Unassembled WGS sequence"/>
</dbReference>
<accession>A0A7W7T483</accession>